<accession>A0A0P1BR84</accession>
<evidence type="ECO:0000313" key="2">
    <source>
        <dbReference type="EMBL" id="CEH18995.1"/>
    </source>
</evidence>
<feature type="compositionally biased region" description="Basic and acidic residues" evidence="1">
    <location>
        <begin position="141"/>
        <end position="151"/>
    </location>
</feature>
<feature type="compositionally biased region" description="Basic and acidic residues" evidence="1">
    <location>
        <begin position="109"/>
        <end position="122"/>
    </location>
</feature>
<name>A0A0P1BR84_9BASI</name>
<feature type="region of interest" description="Disordered" evidence="1">
    <location>
        <begin position="109"/>
        <end position="151"/>
    </location>
</feature>
<protein>
    <submittedName>
        <fullName evidence="2">Uncharacterized protein</fullName>
    </submittedName>
</protein>
<keyword evidence="3" id="KW-1185">Reference proteome</keyword>
<sequence>MKVYQGNESELRATGLRAAAIDAISEPMESHQTSEARHATKNEYAKYLLRRGLSVPAPLLLASSPASSLAWPILHGLRLPTRSVRSIQHWPGVADTHEVEPLTFTIHDRPSSKVDSDFRSEFEAGSARSGDQPAKASMWLRRAEVHHSNEE</sequence>
<dbReference type="EMBL" id="CCYA01000276">
    <property type="protein sequence ID" value="CEH18995.1"/>
    <property type="molecule type" value="Genomic_DNA"/>
</dbReference>
<proteinExistence type="predicted"/>
<evidence type="ECO:0000256" key="1">
    <source>
        <dbReference type="SAM" id="MobiDB-lite"/>
    </source>
</evidence>
<dbReference type="AlphaFoldDB" id="A0A0P1BR84"/>
<evidence type="ECO:0000313" key="3">
    <source>
        <dbReference type="Proteomes" id="UP000054845"/>
    </source>
</evidence>
<reference evidence="2 3" key="1">
    <citation type="submission" date="2014-09" db="EMBL/GenBank/DDBJ databases">
        <authorList>
            <person name="Magalhaes I.L.F."/>
            <person name="Oliveira U."/>
            <person name="Santos F.R."/>
            <person name="Vidigal T.H.D.A."/>
            <person name="Brescovit A.D."/>
            <person name="Santos A.J."/>
        </authorList>
    </citation>
    <scope>NUCLEOTIDE SEQUENCE [LARGE SCALE GENOMIC DNA]</scope>
</reference>
<dbReference type="Proteomes" id="UP000054845">
    <property type="component" value="Unassembled WGS sequence"/>
</dbReference>
<organism evidence="2 3">
    <name type="scientific">Ceraceosorus bombacis</name>
    <dbReference type="NCBI Taxonomy" id="401625"/>
    <lineage>
        <taxon>Eukaryota</taxon>
        <taxon>Fungi</taxon>
        <taxon>Dikarya</taxon>
        <taxon>Basidiomycota</taxon>
        <taxon>Ustilaginomycotina</taxon>
        <taxon>Exobasidiomycetes</taxon>
        <taxon>Ceraceosorales</taxon>
        <taxon>Ceraceosoraceae</taxon>
        <taxon>Ceraceosorus</taxon>
    </lineage>
</organism>